<dbReference type="Pfam" id="PF02954">
    <property type="entry name" value="HTH_8"/>
    <property type="match status" value="1"/>
</dbReference>
<dbReference type="SUPFAM" id="SSF55785">
    <property type="entry name" value="PYP-like sensor domain (PAS domain)"/>
    <property type="match status" value="1"/>
</dbReference>
<dbReference type="GO" id="GO:0000160">
    <property type="term" value="P:phosphorelay signal transduction system"/>
    <property type="evidence" value="ECO:0007669"/>
    <property type="project" value="InterPro"/>
</dbReference>
<dbReference type="Pfam" id="PF00158">
    <property type="entry name" value="Sigma54_activat"/>
    <property type="match status" value="1"/>
</dbReference>
<dbReference type="Gene3D" id="3.40.50.2300">
    <property type="match status" value="1"/>
</dbReference>
<name>A0A1W2DJW8_9BACT</name>
<dbReference type="InterPro" id="IPR025944">
    <property type="entry name" value="Sigma_54_int_dom_CS"/>
</dbReference>
<evidence type="ECO:0000256" key="4">
    <source>
        <dbReference type="ARBA" id="ARBA00023125"/>
    </source>
</evidence>
<dbReference type="PANTHER" id="PTHR32071">
    <property type="entry name" value="TRANSCRIPTIONAL REGULATORY PROTEIN"/>
    <property type="match status" value="1"/>
</dbReference>
<evidence type="ECO:0000256" key="2">
    <source>
        <dbReference type="ARBA" id="ARBA00022840"/>
    </source>
</evidence>
<evidence type="ECO:0000256" key="3">
    <source>
        <dbReference type="ARBA" id="ARBA00023015"/>
    </source>
</evidence>
<dbReference type="InterPro" id="IPR058031">
    <property type="entry name" value="AAA_lid_NorR"/>
</dbReference>
<feature type="modified residue" description="4-aspartylphosphate" evidence="6">
    <location>
        <position position="55"/>
    </location>
</feature>
<proteinExistence type="predicted"/>
<dbReference type="Gene3D" id="1.10.10.60">
    <property type="entry name" value="Homeodomain-like"/>
    <property type="match status" value="1"/>
</dbReference>
<dbReference type="EMBL" id="FWXY01000018">
    <property type="protein sequence ID" value="SMC97764.1"/>
    <property type="molecule type" value="Genomic_DNA"/>
</dbReference>
<evidence type="ECO:0000256" key="6">
    <source>
        <dbReference type="PROSITE-ProRule" id="PRU00169"/>
    </source>
</evidence>
<dbReference type="FunFam" id="3.40.50.300:FF:000006">
    <property type="entry name" value="DNA-binding transcriptional regulator NtrC"/>
    <property type="match status" value="1"/>
</dbReference>
<dbReference type="InterPro" id="IPR002197">
    <property type="entry name" value="HTH_Fis"/>
</dbReference>
<evidence type="ECO:0000256" key="1">
    <source>
        <dbReference type="ARBA" id="ARBA00022741"/>
    </source>
</evidence>
<dbReference type="InterPro" id="IPR001789">
    <property type="entry name" value="Sig_transdc_resp-reg_receiver"/>
</dbReference>
<dbReference type="PROSITE" id="PS50045">
    <property type="entry name" value="SIGMA54_INTERACT_4"/>
    <property type="match status" value="1"/>
</dbReference>
<dbReference type="Pfam" id="PF25601">
    <property type="entry name" value="AAA_lid_14"/>
    <property type="match status" value="1"/>
</dbReference>
<protein>
    <submittedName>
        <fullName evidence="10">DNA-binding transcriptional response regulator, NtrC family, contains REC, AAA-type ATPase, and a Fis-type DNA-binding domains</fullName>
    </submittedName>
</protein>
<dbReference type="SMART" id="SM00448">
    <property type="entry name" value="REC"/>
    <property type="match status" value="1"/>
</dbReference>
<dbReference type="OrthoDB" id="5409901at2"/>
<keyword evidence="1" id="KW-0547">Nucleotide-binding</keyword>
<dbReference type="SMART" id="SM00382">
    <property type="entry name" value="AAA"/>
    <property type="match status" value="1"/>
</dbReference>
<dbReference type="InterPro" id="IPR009057">
    <property type="entry name" value="Homeodomain-like_sf"/>
</dbReference>
<gene>
    <name evidence="10" type="ORF">SAMN02746065_11844</name>
</gene>
<feature type="domain" description="Response regulatory" evidence="8">
    <location>
        <begin position="7"/>
        <end position="122"/>
    </location>
</feature>
<keyword evidence="6" id="KW-0597">Phosphoprotein</keyword>
<sequence length="625" mass="70596">MNSADPLVMIVDDNVTNIEMLAATLRSHFRLAIVKSGEKALELTQKRLPDLILLDIMMPVMSGFEVCEALKQDRRTRDIPIIFITAVTATDEKTKGFGLGAVDYITKPFHASEVLARVRTHLALRQMQEALEEKNRIIAGTLKEKRRQLDTLVDNLPGMVYRARFDGAWRTCFVSDGCRELTGYNPRDFTTHKGLHHGLFARGDSQGKKKRRARADDNLNKEIKALSLYPSLDDAHDNIHKALKKNIPFKETYPITTASGEDKWVWEQGIGIYDEQGNLTGMEGFISDITEKQKEAVALCLENRRLKSKCIHPHRFDDIIGASPAMQKVYKLILKAACQEDNVIIYGASGTGKELVARSIHTNSNRSRGHFVPVNCGAIHESLFESEFFGHKKGAFSGATTDKIGLLDRADGGTLFLDELGEISLGMQVKLLRVMDGNGYIPVGGTRVKKPDIRFVAATNRDLKKMVRQKKIREDFFFRIHIIPITLPPLKQRREDIPLLIQHFLDAYPQDETLPRMTDSVVSAMVDYHWPGNIRQLQNVLYQYLTLGQLEFLDPIGGKGGKTIEDAGHDKGEAQTLKSAMEEYERKFIEKMLALHGNRKIKVAEALGIDRKTLFRKMKHHNINI</sequence>
<keyword evidence="4 10" id="KW-0238">DNA-binding</keyword>
<dbReference type="Proteomes" id="UP000192418">
    <property type="component" value="Unassembled WGS sequence"/>
</dbReference>
<dbReference type="Gene3D" id="3.30.450.20">
    <property type="entry name" value="PAS domain"/>
    <property type="match status" value="1"/>
</dbReference>
<dbReference type="CDD" id="cd00009">
    <property type="entry name" value="AAA"/>
    <property type="match status" value="1"/>
</dbReference>
<dbReference type="STRING" id="1121400.SAMN02746065_11844"/>
<dbReference type="Pfam" id="PF00072">
    <property type="entry name" value="Response_reg"/>
    <property type="match status" value="1"/>
</dbReference>
<dbReference type="InterPro" id="IPR027417">
    <property type="entry name" value="P-loop_NTPase"/>
</dbReference>
<dbReference type="CDD" id="cd19920">
    <property type="entry name" value="REC_PA4781-like"/>
    <property type="match status" value="1"/>
</dbReference>
<feature type="domain" description="PAC" evidence="9">
    <location>
        <begin position="249"/>
        <end position="301"/>
    </location>
</feature>
<keyword evidence="2" id="KW-0067">ATP-binding</keyword>
<dbReference type="SUPFAM" id="SSF46689">
    <property type="entry name" value="Homeodomain-like"/>
    <property type="match status" value="1"/>
</dbReference>
<evidence type="ECO:0000313" key="10">
    <source>
        <dbReference type="EMBL" id="SMC97764.1"/>
    </source>
</evidence>
<evidence type="ECO:0000259" key="9">
    <source>
        <dbReference type="PROSITE" id="PS50113"/>
    </source>
</evidence>
<keyword evidence="11" id="KW-1185">Reference proteome</keyword>
<dbReference type="InterPro" id="IPR002078">
    <property type="entry name" value="Sigma_54_int"/>
</dbReference>
<dbReference type="InterPro" id="IPR025943">
    <property type="entry name" value="Sigma_54_int_dom_ATP-bd_2"/>
</dbReference>
<dbReference type="InterPro" id="IPR000700">
    <property type="entry name" value="PAS-assoc_C"/>
</dbReference>
<evidence type="ECO:0000256" key="5">
    <source>
        <dbReference type="ARBA" id="ARBA00023163"/>
    </source>
</evidence>
<accession>A0A1W2DJW8</accession>
<dbReference type="PROSITE" id="PS50113">
    <property type="entry name" value="PAC"/>
    <property type="match status" value="1"/>
</dbReference>
<dbReference type="Gene3D" id="1.10.8.60">
    <property type="match status" value="1"/>
</dbReference>
<dbReference type="SUPFAM" id="SSF52172">
    <property type="entry name" value="CheY-like"/>
    <property type="match status" value="1"/>
</dbReference>
<dbReference type="InterPro" id="IPR035965">
    <property type="entry name" value="PAS-like_dom_sf"/>
</dbReference>
<dbReference type="GO" id="GO:0005524">
    <property type="term" value="F:ATP binding"/>
    <property type="evidence" value="ECO:0007669"/>
    <property type="project" value="UniProtKB-KW"/>
</dbReference>
<dbReference type="PROSITE" id="PS00676">
    <property type="entry name" value="SIGMA54_INTERACT_2"/>
    <property type="match status" value="1"/>
</dbReference>
<dbReference type="RefSeq" id="WP_084070480.1">
    <property type="nucleotide sequence ID" value="NZ_FWXY01000018.1"/>
</dbReference>
<dbReference type="GO" id="GO:0043565">
    <property type="term" value="F:sequence-specific DNA binding"/>
    <property type="evidence" value="ECO:0007669"/>
    <property type="project" value="InterPro"/>
</dbReference>
<dbReference type="PROSITE" id="PS50110">
    <property type="entry name" value="RESPONSE_REGULATORY"/>
    <property type="match status" value="1"/>
</dbReference>
<dbReference type="SUPFAM" id="SSF52540">
    <property type="entry name" value="P-loop containing nucleoside triphosphate hydrolases"/>
    <property type="match status" value="1"/>
</dbReference>
<feature type="domain" description="Sigma-54 factor interaction" evidence="7">
    <location>
        <begin position="319"/>
        <end position="546"/>
    </location>
</feature>
<dbReference type="Gene3D" id="3.40.50.300">
    <property type="entry name" value="P-loop containing nucleotide triphosphate hydrolases"/>
    <property type="match status" value="1"/>
</dbReference>
<evidence type="ECO:0000313" key="11">
    <source>
        <dbReference type="Proteomes" id="UP000192418"/>
    </source>
</evidence>
<dbReference type="AlphaFoldDB" id="A0A1W2DJW8"/>
<evidence type="ECO:0000259" key="7">
    <source>
        <dbReference type="PROSITE" id="PS50045"/>
    </source>
</evidence>
<dbReference type="InterPro" id="IPR011006">
    <property type="entry name" value="CheY-like_superfamily"/>
</dbReference>
<organism evidence="10 11">
    <name type="scientific">Desulfocicer vacuolatum DSM 3385</name>
    <dbReference type="NCBI Taxonomy" id="1121400"/>
    <lineage>
        <taxon>Bacteria</taxon>
        <taxon>Pseudomonadati</taxon>
        <taxon>Thermodesulfobacteriota</taxon>
        <taxon>Desulfobacteria</taxon>
        <taxon>Desulfobacterales</taxon>
        <taxon>Desulfobacteraceae</taxon>
        <taxon>Desulfocicer</taxon>
    </lineage>
</organism>
<reference evidence="10 11" key="1">
    <citation type="submission" date="2017-04" db="EMBL/GenBank/DDBJ databases">
        <authorList>
            <person name="Afonso C.L."/>
            <person name="Miller P.J."/>
            <person name="Scott M.A."/>
            <person name="Spackman E."/>
            <person name="Goraichik I."/>
            <person name="Dimitrov K.M."/>
            <person name="Suarez D.L."/>
            <person name="Swayne D.E."/>
        </authorList>
    </citation>
    <scope>NUCLEOTIDE SEQUENCE [LARGE SCALE GENOMIC DNA]</scope>
    <source>
        <strain evidence="10 11">DSM 3385</strain>
    </source>
</reference>
<dbReference type="GO" id="GO:0006355">
    <property type="term" value="P:regulation of DNA-templated transcription"/>
    <property type="evidence" value="ECO:0007669"/>
    <property type="project" value="InterPro"/>
</dbReference>
<keyword evidence="3" id="KW-0805">Transcription regulation</keyword>
<dbReference type="InterPro" id="IPR003593">
    <property type="entry name" value="AAA+_ATPase"/>
</dbReference>
<dbReference type="PROSITE" id="PS00688">
    <property type="entry name" value="SIGMA54_INTERACT_3"/>
    <property type="match status" value="1"/>
</dbReference>
<keyword evidence="5" id="KW-0804">Transcription</keyword>
<evidence type="ECO:0000259" key="8">
    <source>
        <dbReference type="PROSITE" id="PS50110"/>
    </source>
</evidence>